<dbReference type="EMBL" id="BPLR01006326">
    <property type="protein sequence ID" value="GIY09015.1"/>
    <property type="molecule type" value="Genomic_DNA"/>
</dbReference>
<evidence type="ECO:0000313" key="3">
    <source>
        <dbReference type="Proteomes" id="UP001054945"/>
    </source>
</evidence>
<comment type="caution">
    <text evidence="2">The sequence shown here is derived from an EMBL/GenBank/DDBJ whole genome shotgun (WGS) entry which is preliminary data.</text>
</comment>
<dbReference type="AlphaFoldDB" id="A0AAV4QHW9"/>
<organism evidence="2 3">
    <name type="scientific">Caerostris extrusa</name>
    <name type="common">Bark spider</name>
    <name type="synonym">Caerostris bankana</name>
    <dbReference type="NCBI Taxonomy" id="172846"/>
    <lineage>
        <taxon>Eukaryota</taxon>
        <taxon>Metazoa</taxon>
        <taxon>Ecdysozoa</taxon>
        <taxon>Arthropoda</taxon>
        <taxon>Chelicerata</taxon>
        <taxon>Arachnida</taxon>
        <taxon>Araneae</taxon>
        <taxon>Araneomorphae</taxon>
        <taxon>Entelegynae</taxon>
        <taxon>Araneoidea</taxon>
        <taxon>Araneidae</taxon>
        <taxon>Caerostris</taxon>
    </lineage>
</organism>
<keyword evidence="3" id="KW-1185">Reference proteome</keyword>
<protein>
    <submittedName>
        <fullName evidence="2">Uncharacterized protein</fullName>
    </submittedName>
</protein>
<dbReference type="Proteomes" id="UP001054945">
    <property type="component" value="Unassembled WGS sequence"/>
</dbReference>
<evidence type="ECO:0000313" key="2">
    <source>
        <dbReference type="EMBL" id="GIY09015.1"/>
    </source>
</evidence>
<name>A0AAV4QHW9_CAEEX</name>
<sequence>MLGSESDRIHTNILKHKNQTLYSTTLETQISPPSTCLAPPWRRPPTALIPQRSLPATPRLSSAASSPQSVTTLPHDGILLRFSIHVEMSETHHCNPAHLRRQIKRSKKCLPNPALPHCFRCAGIWEGNGNFIPELFLEGFLFLERGGKES</sequence>
<feature type="region of interest" description="Disordered" evidence="1">
    <location>
        <begin position="47"/>
        <end position="69"/>
    </location>
</feature>
<proteinExistence type="predicted"/>
<evidence type="ECO:0000256" key="1">
    <source>
        <dbReference type="SAM" id="MobiDB-lite"/>
    </source>
</evidence>
<gene>
    <name evidence="2" type="ORF">CEXT_337561</name>
</gene>
<feature type="compositionally biased region" description="Polar residues" evidence="1">
    <location>
        <begin position="59"/>
        <end position="69"/>
    </location>
</feature>
<reference evidence="2 3" key="1">
    <citation type="submission" date="2021-06" db="EMBL/GenBank/DDBJ databases">
        <title>Caerostris extrusa draft genome.</title>
        <authorList>
            <person name="Kono N."/>
            <person name="Arakawa K."/>
        </authorList>
    </citation>
    <scope>NUCLEOTIDE SEQUENCE [LARGE SCALE GENOMIC DNA]</scope>
</reference>
<accession>A0AAV4QHW9</accession>